<dbReference type="STRING" id="593907.Celgi_2947"/>
<protein>
    <submittedName>
        <fullName evidence="7">DNA mismatch endonuclease Vsr</fullName>
    </submittedName>
</protein>
<evidence type="ECO:0000256" key="3">
    <source>
        <dbReference type="ARBA" id="ARBA00022763"/>
    </source>
</evidence>
<dbReference type="CDD" id="cd00221">
    <property type="entry name" value="Vsr"/>
    <property type="match status" value="1"/>
</dbReference>
<evidence type="ECO:0000256" key="2">
    <source>
        <dbReference type="ARBA" id="ARBA00022759"/>
    </source>
</evidence>
<sequence>MSARMSRQHRRDTSPELALRRALHRRGLRYRVDATLPGIPRRRADVLFPRARLVVFVDGCFWHACPLHATQPAANGEWWRAKLEANVARDRDTDARLTASGWRVLRFWEHADMEAAAGAVETAWLAGRE</sequence>
<proteinExistence type="inferred from homology"/>
<dbReference type="Proteomes" id="UP000000485">
    <property type="component" value="Chromosome"/>
</dbReference>
<name>F8A6F2_CELGA</name>
<keyword evidence="5" id="KW-0234">DNA repair</keyword>
<evidence type="ECO:0000313" key="8">
    <source>
        <dbReference type="Proteomes" id="UP000000485"/>
    </source>
</evidence>
<evidence type="ECO:0000256" key="5">
    <source>
        <dbReference type="ARBA" id="ARBA00023204"/>
    </source>
</evidence>
<evidence type="ECO:0000256" key="4">
    <source>
        <dbReference type="ARBA" id="ARBA00022801"/>
    </source>
</evidence>
<evidence type="ECO:0000256" key="6">
    <source>
        <dbReference type="ARBA" id="ARBA00029466"/>
    </source>
</evidence>
<accession>F8A6F2</accession>
<dbReference type="AlphaFoldDB" id="F8A6F2"/>
<keyword evidence="3" id="KW-0227">DNA damage</keyword>
<keyword evidence="4" id="KW-0378">Hydrolase</keyword>
<organism evidence="7 8">
    <name type="scientific">Cellulomonas gilvus (strain ATCC 13127 / NRRL B-14078)</name>
    <name type="common">Cellvibrio gilvus</name>
    <dbReference type="NCBI Taxonomy" id="593907"/>
    <lineage>
        <taxon>Bacteria</taxon>
        <taxon>Bacillati</taxon>
        <taxon>Actinomycetota</taxon>
        <taxon>Actinomycetes</taxon>
        <taxon>Micrococcales</taxon>
        <taxon>Cellulomonadaceae</taxon>
        <taxon>Cellulomonas</taxon>
    </lineage>
</organism>
<dbReference type="Gene3D" id="3.40.960.10">
    <property type="entry name" value="VSR Endonuclease"/>
    <property type="match status" value="1"/>
</dbReference>
<dbReference type="Pfam" id="PF03852">
    <property type="entry name" value="Vsr"/>
    <property type="match status" value="1"/>
</dbReference>
<dbReference type="eggNOG" id="COG3727">
    <property type="taxonomic scope" value="Bacteria"/>
</dbReference>
<keyword evidence="1" id="KW-0540">Nuclease</keyword>
<evidence type="ECO:0000256" key="1">
    <source>
        <dbReference type="ARBA" id="ARBA00022722"/>
    </source>
</evidence>
<dbReference type="SUPFAM" id="SSF52980">
    <property type="entry name" value="Restriction endonuclease-like"/>
    <property type="match status" value="1"/>
</dbReference>
<dbReference type="EMBL" id="CP002665">
    <property type="protein sequence ID" value="AEI13440.1"/>
    <property type="molecule type" value="Genomic_DNA"/>
</dbReference>
<dbReference type="HOGENOM" id="CLU_111913_2_1_11"/>
<dbReference type="InterPro" id="IPR004603">
    <property type="entry name" value="DNA_mismatch_endonuc_vsr"/>
</dbReference>
<dbReference type="GO" id="GO:0016787">
    <property type="term" value="F:hydrolase activity"/>
    <property type="evidence" value="ECO:0007669"/>
    <property type="project" value="UniProtKB-KW"/>
</dbReference>
<reference evidence="8" key="1">
    <citation type="submission" date="2011-04" db="EMBL/GenBank/DDBJ databases">
        <title>Complete sequence of Cellvibrio gilvus ATCC 13127.</title>
        <authorList>
            <person name="Lucas S."/>
            <person name="Han J."/>
            <person name="Lapidus A."/>
            <person name="Cheng J.-F."/>
            <person name="Goodwin L."/>
            <person name="Pitluck S."/>
            <person name="Peters L."/>
            <person name="Munk A."/>
            <person name="Detter J.C."/>
            <person name="Han C."/>
            <person name="Tapia R."/>
            <person name="Land M."/>
            <person name="Hauser L."/>
            <person name="Kyrpides N."/>
            <person name="Ivanova N."/>
            <person name="Ovchinnikova G."/>
            <person name="Pagani I."/>
            <person name="Mead D."/>
            <person name="Brumm P."/>
            <person name="Woyke T."/>
        </authorList>
    </citation>
    <scope>NUCLEOTIDE SEQUENCE [LARGE SCALE GENOMIC DNA]</scope>
    <source>
        <strain evidence="8">ATCC 13127 / NRRL B-14078</strain>
    </source>
</reference>
<dbReference type="REBASE" id="37321">
    <property type="entry name" value="V.Cgi13127ORF2948P"/>
</dbReference>
<dbReference type="GO" id="GO:0006298">
    <property type="term" value="P:mismatch repair"/>
    <property type="evidence" value="ECO:0007669"/>
    <property type="project" value="InterPro"/>
</dbReference>
<gene>
    <name evidence="7" type="ordered locus">Celgi_2947</name>
</gene>
<evidence type="ECO:0000313" key="7">
    <source>
        <dbReference type="EMBL" id="AEI13440.1"/>
    </source>
</evidence>
<comment type="similarity">
    <text evidence="6">Belongs to the Vsr family.</text>
</comment>
<dbReference type="GO" id="GO:0004519">
    <property type="term" value="F:endonuclease activity"/>
    <property type="evidence" value="ECO:0007669"/>
    <property type="project" value="UniProtKB-KW"/>
</dbReference>
<dbReference type="KEGG" id="cga:Celgi_2947"/>
<dbReference type="InterPro" id="IPR011335">
    <property type="entry name" value="Restrct_endonuc-II-like"/>
</dbReference>
<keyword evidence="8" id="KW-1185">Reference proteome</keyword>
<keyword evidence="2 7" id="KW-0255">Endonuclease</keyword>
<dbReference type="NCBIfam" id="TIGR00632">
    <property type="entry name" value="vsr"/>
    <property type="match status" value="1"/>
</dbReference>